<name>A0A0B4S113_9FIRM</name>
<reference evidence="4" key="2">
    <citation type="submission" date="2022-07" db="EMBL/GenBank/DDBJ databases">
        <title>Parvimonas micra travels from the subgingival sulcus of the human oral cavity to the colorectal adenocarcinoma.</title>
        <authorList>
            <person name="Conde-Perez K."/>
            <person name="Buetas E."/>
            <person name="Aja-Macaya P."/>
            <person name="Martin-De Arribas E."/>
            <person name="Iglesias-Corras I."/>
            <person name="Trigo-Tasende N."/>
            <person name="Nasser-Ali M."/>
            <person name="Estevez L.S."/>
            <person name="Rumbo-Feal S."/>
            <person name="Otero-Alen B."/>
            <person name="Noguera J.F."/>
            <person name="Concha A."/>
            <person name="Pardinas-Lopez S."/>
            <person name="Carda-Dieguez M."/>
            <person name="Gomez-Randulfe I."/>
            <person name="Martinez-Lago N."/>
            <person name="Ladra S."/>
            <person name="Aparicio L.A."/>
            <person name="Bou G."/>
            <person name="Mira A."/>
            <person name="Vallejo J.A."/>
            <person name="Poza M."/>
        </authorList>
    </citation>
    <scope>NUCLEOTIDE SEQUENCE</scope>
    <source>
        <strain evidence="4">PM79KC-AC-4</strain>
    </source>
</reference>
<dbReference type="InterPro" id="IPR038763">
    <property type="entry name" value="DHH_sf"/>
</dbReference>
<evidence type="ECO:0000259" key="1">
    <source>
        <dbReference type="Pfam" id="PF01368"/>
    </source>
</evidence>
<dbReference type="Gene3D" id="3.10.310.30">
    <property type="match status" value="1"/>
</dbReference>
<evidence type="ECO:0000313" key="4">
    <source>
        <dbReference type="EMBL" id="MCZ7407601.1"/>
    </source>
</evidence>
<feature type="domain" description="DHHA1" evidence="2">
    <location>
        <begin position="233"/>
        <end position="323"/>
    </location>
</feature>
<dbReference type="KEGG" id="pmic:NW74_03625"/>
<protein>
    <submittedName>
        <fullName evidence="4">Bifunctional oligoribonuclease/PAP phosphatase NrnA</fullName>
    </submittedName>
</protein>
<dbReference type="OrthoDB" id="9803668at2"/>
<dbReference type="GO" id="GO:0003676">
    <property type="term" value="F:nucleic acid binding"/>
    <property type="evidence" value="ECO:0007669"/>
    <property type="project" value="InterPro"/>
</dbReference>
<feature type="domain" description="DDH" evidence="1">
    <location>
        <begin position="23"/>
        <end position="164"/>
    </location>
</feature>
<sequence length="330" mass="37794">MVMLMKKNNSTEEILNLIKSSDNIGVISHKNPDGDNIGSTISVILGVRENLNKNIFGIKVDNFPQNLLFLDTIDNIRETEEQDLDLLIYVDCGEIDRPGDIGELFRKRAKKTINIDHHKTNDYFGDLNYVFPNMSSTCEIVYNLFKDFNFKISKDIANALLVGINTDTYRFLYESSTSSTLRVCANLYDLGADKDYIYKKLYQNNIFEVEMLKNKLINRAKLYFDNKVAVIGMFESDFEGTDLTMDMVDDVVNYYRDINGFEVSILFKEMEKNVFKGSVRSKEFVDVSKVCGYFNGGGHTRAAGCIIDGDFESVVNLFLERLKSEYPNEF</sequence>
<dbReference type="InterPro" id="IPR051319">
    <property type="entry name" value="Oligoribo/pAp-PDE_c-di-AMP_PDE"/>
</dbReference>
<dbReference type="AlphaFoldDB" id="A0A0B4S113"/>
<organism evidence="3 5">
    <name type="scientific">Parvimonas micra</name>
    <dbReference type="NCBI Taxonomy" id="33033"/>
    <lineage>
        <taxon>Bacteria</taxon>
        <taxon>Bacillati</taxon>
        <taxon>Bacillota</taxon>
        <taxon>Tissierellia</taxon>
        <taxon>Tissierellales</taxon>
        <taxon>Peptoniphilaceae</taxon>
        <taxon>Parvimonas</taxon>
    </lineage>
</organism>
<dbReference type="Proteomes" id="UP000031386">
    <property type="component" value="Chromosome"/>
</dbReference>
<keyword evidence="5" id="KW-1185">Reference proteome</keyword>
<dbReference type="PANTHER" id="PTHR47618">
    <property type="entry name" value="BIFUNCTIONAL OLIGORIBONUCLEASE AND PAP PHOSPHATASE NRNA"/>
    <property type="match status" value="1"/>
</dbReference>
<dbReference type="Proteomes" id="UP001141458">
    <property type="component" value="Unassembled WGS sequence"/>
</dbReference>
<dbReference type="SUPFAM" id="SSF64182">
    <property type="entry name" value="DHH phosphoesterases"/>
    <property type="match status" value="1"/>
</dbReference>
<dbReference type="Pfam" id="PF02272">
    <property type="entry name" value="DHHA1"/>
    <property type="match status" value="1"/>
</dbReference>
<dbReference type="EMBL" id="JANDZV010000003">
    <property type="protein sequence ID" value="MCZ7407601.1"/>
    <property type="molecule type" value="Genomic_DNA"/>
</dbReference>
<evidence type="ECO:0000313" key="3">
    <source>
        <dbReference type="EMBL" id="AIZ36493.1"/>
    </source>
</evidence>
<dbReference type="RefSeq" id="WP_041953865.1">
    <property type="nucleotide sequence ID" value="NZ_CP009761.1"/>
</dbReference>
<dbReference type="Pfam" id="PF01368">
    <property type="entry name" value="DHH"/>
    <property type="match status" value="1"/>
</dbReference>
<reference evidence="3 5" key="1">
    <citation type="submission" date="2014-10" db="EMBL/GenBank/DDBJ databases">
        <title>Complete genome sequence of Parvimonas micra KCOM 1535 (= ChDC B708).</title>
        <authorList>
            <person name="Kook J.-K."/>
            <person name="Park S.-N."/>
            <person name="Lim Y.K."/>
            <person name="Roh H."/>
        </authorList>
    </citation>
    <scope>NUCLEOTIDE SEQUENCE [LARGE SCALE GENOMIC DNA]</scope>
    <source>
        <strain evidence="3">KCOM 1535</strain>
        <strain evidence="5">KCOM 1535 / ChDC B708</strain>
    </source>
</reference>
<dbReference type="InterPro" id="IPR001667">
    <property type="entry name" value="DDH_dom"/>
</dbReference>
<dbReference type="EMBL" id="CP009761">
    <property type="protein sequence ID" value="AIZ36493.1"/>
    <property type="molecule type" value="Genomic_DNA"/>
</dbReference>
<evidence type="ECO:0000259" key="2">
    <source>
        <dbReference type="Pfam" id="PF02272"/>
    </source>
</evidence>
<accession>A0A0B4S113</accession>
<dbReference type="InterPro" id="IPR003156">
    <property type="entry name" value="DHHA1_dom"/>
</dbReference>
<evidence type="ECO:0000313" key="5">
    <source>
        <dbReference type="Proteomes" id="UP000031386"/>
    </source>
</evidence>
<dbReference type="STRING" id="33033.NW74_03625"/>
<proteinExistence type="predicted"/>
<dbReference type="PANTHER" id="PTHR47618:SF1">
    <property type="entry name" value="BIFUNCTIONAL OLIGORIBONUCLEASE AND PAP PHOSPHATASE NRNA"/>
    <property type="match status" value="1"/>
</dbReference>
<gene>
    <name evidence="4" type="ORF">NND69_04375</name>
    <name evidence="3" type="ORF">NW74_03625</name>
</gene>
<dbReference type="Gene3D" id="3.90.1640.10">
    <property type="entry name" value="inorganic pyrophosphatase (n-terminal core)"/>
    <property type="match status" value="1"/>
</dbReference>